<keyword evidence="2" id="KW-0032">Aminotransferase</keyword>
<dbReference type="InterPro" id="IPR015422">
    <property type="entry name" value="PyrdxlP-dep_Trfase_small"/>
</dbReference>
<dbReference type="RefSeq" id="WP_157413176.1">
    <property type="nucleotide sequence ID" value="NZ_BAAAMK010000002.1"/>
</dbReference>
<dbReference type="InterPro" id="IPR015424">
    <property type="entry name" value="PyrdxlP-dep_Trfase"/>
</dbReference>
<feature type="domain" description="Aminotransferase class V" evidence="1">
    <location>
        <begin position="47"/>
        <end position="284"/>
    </location>
</feature>
<dbReference type="GO" id="GO:0008483">
    <property type="term" value="F:transaminase activity"/>
    <property type="evidence" value="ECO:0007669"/>
    <property type="project" value="UniProtKB-KW"/>
</dbReference>
<dbReference type="Proteomes" id="UP001499954">
    <property type="component" value="Unassembled WGS sequence"/>
</dbReference>
<keyword evidence="3" id="KW-1185">Reference proteome</keyword>
<organism evidence="2 3">
    <name type="scientific">Agromyces allii</name>
    <dbReference type="NCBI Taxonomy" id="393607"/>
    <lineage>
        <taxon>Bacteria</taxon>
        <taxon>Bacillati</taxon>
        <taxon>Actinomycetota</taxon>
        <taxon>Actinomycetes</taxon>
        <taxon>Micrococcales</taxon>
        <taxon>Microbacteriaceae</taxon>
        <taxon>Agromyces</taxon>
    </lineage>
</organism>
<proteinExistence type="predicted"/>
<evidence type="ECO:0000313" key="3">
    <source>
        <dbReference type="Proteomes" id="UP001499954"/>
    </source>
</evidence>
<name>A0ABP5BTC4_9MICO</name>
<evidence type="ECO:0000313" key="2">
    <source>
        <dbReference type="EMBL" id="GAA1949832.1"/>
    </source>
</evidence>
<dbReference type="PANTHER" id="PTHR43586">
    <property type="entry name" value="CYSTEINE DESULFURASE"/>
    <property type="match status" value="1"/>
</dbReference>
<accession>A0ABP5BTC4</accession>
<dbReference type="Gene3D" id="3.40.640.10">
    <property type="entry name" value="Type I PLP-dependent aspartate aminotransferase-like (Major domain)"/>
    <property type="match status" value="1"/>
</dbReference>
<dbReference type="InterPro" id="IPR015421">
    <property type="entry name" value="PyrdxlP-dep_Trfase_major"/>
</dbReference>
<keyword evidence="2" id="KW-0808">Transferase</keyword>
<dbReference type="EMBL" id="BAAAMK010000002">
    <property type="protein sequence ID" value="GAA1949832.1"/>
    <property type="molecule type" value="Genomic_DNA"/>
</dbReference>
<evidence type="ECO:0000259" key="1">
    <source>
        <dbReference type="Pfam" id="PF00266"/>
    </source>
</evidence>
<dbReference type="PANTHER" id="PTHR43586:SF21">
    <property type="entry name" value="PYRIDOXAL PHOSPHATE (PLP)-DEPENDENT ASPARTATE AMINOTRANSFERASE SUPERFAMILY"/>
    <property type="match status" value="1"/>
</dbReference>
<reference evidence="3" key="1">
    <citation type="journal article" date="2019" name="Int. J. Syst. Evol. Microbiol.">
        <title>The Global Catalogue of Microorganisms (GCM) 10K type strain sequencing project: providing services to taxonomists for standard genome sequencing and annotation.</title>
        <authorList>
            <consortium name="The Broad Institute Genomics Platform"/>
            <consortium name="The Broad Institute Genome Sequencing Center for Infectious Disease"/>
            <person name="Wu L."/>
            <person name="Ma J."/>
        </authorList>
    </citation>
    <scope>NUCLEOTIDE SEQUENCE [LARGE SCALE GENOMIC DNA]</scope>
    <source>
        <strain evidence="3">JCM 13584</strain>
    </source>
</reference>
<dbReference type="InterPro" id="IPR000192">
    <property type="entry name" value="Aminotrans_V_dom"/>
</dbReference>
<gene>
    <name evidence="2" type="ORF">GCM10009717_15060</name>
</gene>
<comment type="caution">
    <text evidence="2">The sequence shown here is derived from an EMBL/GenBank/DDBJ whole genome shotgun (WGS) entry which is preliminary data.</text>
</comment>
<dbReference type="SUPFAM" id="SSF53383">
    <property type="entry name" value="PLP-dependent transferases"/>
    <property type="match status" value="1"/>
</dbReference>
<protein>
    <submittedName>
        <fullName evidence="2">Aminotransferase class V-fold PLP-dependent enzyme</fullName>
    </submittedName>
</protein>
<sequence>MHHERSRYIGGRGYLAACTLGLPADVTRDAVRRDLDAWAAGTATAADYSASLERSRAHAASLLGAAPRQVATGSQVSVFTGLVAASAPRGAEVLCVDGDFSSVVAPFLAHGGLRVRHVPLDALADAVTPATAYVSYSLVQSSTGEIANAAAIAEAARAAGAFTLVDTTQATGWMPTDDLDADVLVCHAYKWLSSPRGAAFAAFSDRAIEEVTPFTAGWYSGADPWTSCYGPDLHVAPDATRFDVSPAWNAWAGAEAALELAASLDMHEVRRHDLALANSFRAGIGLESSDSAIVSWADPDGCDLGAMTAAGIAASGRAGRARAAFHVWNDEEDVALALRSLRPRAAFAI</sequence>
<dbReference type="Gene3D" id="3.90.1150.10">
    <property type="entry name" value="Aspartate Aminotransferase, domain 1"/>
    <property type="match status" value="1"/>
</dbReference>
<dbReference type="Pfam" id="PF00266">
    <property type="entry name" value="Aminotran_5"/>
    <property type="match status" value="1"/>
</dbReference>